<sequence length="46" mass="5293">MLSHLSHNYMLGVGVLIFAFIFFYMPMVYAFITIRSNSVNKISCSE</sequence>
<proteinExistence type="predicted"/>
<feature type="transmembrane region" description="Helical" evidence="1">
    <location>
        <begin position="12"/>
        <end position="32"/>
    </location>
</feature>
<reference evidence="2 3" key="2">
    <citation type="submission" date="2018-12" db="EMBL/GenBank/DDBJ databases">
        <title>Molecular Epidemiology of Emerging Carbapenem-Resistance in Acinetobacter nosocomialis and Acinetobacter pittii in Taiwan, 2010-2014.</title>
        <authorList>
            <person name="Huang W.-C."/>
            <person name="Wang H.-Y."/>
            <person name="Lai J.-F."/>
            <person name="Lauderdale T.-L."/>
            <person name="Sytwu H.-K."/>
        </authorList>
    </citation>
    <scope>NUCLEOTIDE SEQUENCE [LARGE SCALE GENOMIC DNA]</scope>
    <source>
        <strain evidence="2 3">2014S06-099</strain>
    </source>
</reference>
<accession>A0A3G6YLT9</accession>
<gene>
    <name evidence="2" type="ORF">DKE52_016905</name>
</gene>
<organism evidence="2 3">
    <name type="scientific">Acinetobacter pittii</name>
    <name type="common">Acinetobacter genomosp. 3</name>
    <dbReference type="NCBI Taxonomy" id="48296"/>
    <lineage>
        <taxon>Bacteria</taxon>
        <taxon>Pseudomonadati</taxon>
        <taxon>Pseudomonadota</taxon>
        <taxon>Gammaproteobacteria</taxon>
        <taxon>Moraxellales</taxon>
        <taxon>Moraxellaceae</taxon>
        <taxon>Acinetobacter</taxon>
        <taxon>Acinetobacter calcoaceticus/baumannii complex</taxon>
    </lineage>
</organism>
<evidence type="ECO:0000313" key="3">
    <source>
        <dbReference type="Proteomes" id="UP000254410"/>
    </source>
</evidence>
<keyword evidence="1" id="KW-0812">Transmembrane</keyword>
<reference evidence="2 3" key="1">
    <citation type="submission" date="2018-11" db="EMBL/GenBank/DDBJ databases">
        <authorList>
            <person name="Kuo S.-C."/>
            <person name="Chen F.-J."/>
            <person name="Liao Y.-C."/>
        </authorList>
    </citation>
    <scope>NUCLEOTIDE SEQUENCE [LARGE SCALE GENOMIC DNA]</scope>
    <source>
        <strain evidence="2 3">2014S06-099</strain>
    </source>
</reference>
<keyword evidence="1" id="KW-1133">Transmembrane helix</keyword>
<keyword evidence="1" id="KW-0472">Membrane</keyword>
<dbReference type="EMBL" id="CP033540">
    <property type="protein sequence ID" value="AZC01076.1"/>
    <property type="molecule type" value="Genomic_DNA"/>
</dbReference>
<dbReference type="AlphaFoldDB" id="A0A3G6YLT9"/>
<name>A0A3G6YLT9_ACIPI</name>
<evidence type="ECO:0000256" key="1">
    <source>
        <dbReference type="SAM" id="Phobius"/>
    </source>
</evidence>
<protein>
    <submittedName>
        <fullName evidence="2">Preprotein translocase subunit YajC</fullName>
    </submittedName>
</protein>
<dbReference type="Proteomes" id="UP000254410">
    <property type="component" value="Chromosome"/>
</dbReference>
<evidence type="ECO:0000313" key="2">
    <source>
        <dbReference type="EMBL" id="AZC01076.1"/>
    </source>
</evidence>